<evidence type="ECO:0000256" key="1">
    <source>
        <dbReference type="SAM" id="Phobius"/>
    </source>
</evidence>
<name>A0A284VI73_9EURY</name>
<dbReference type="Proteomes" id="UP000218615">
    <property type="component" value="Unassembled WGS sequence"/>
</dbReference>
<gene>
    <name evidence="2" type="ORF">MNV_10027</name>
</gene>
<dbReference type="RefSeq" id="WP_256999874.1">
    <property type="nucleotide sequence ID" value="NZ_FZMP01000001.1"/>
</dbReference>
<keyword evidence="2" id="KW-0808">Transferase</keyword>
<keyword evidence="1" id="KW-0812">Transmembrane</keyword>
<keyword evidence="3" id="KW-1185">Reference proteome</keyword>
<feature type="transmembrane region" description="Helical" evidence="1">
    <location>
        <begin position="101"/>
        <end position="122"/>
    </location>
</feature>
<keyword evidence="1" id="KW-1133">Transmembrane helix</keyword>
<evidence type="ECO:0000313" key="3">
    <source>
        <dbReference type="Proteomes" id="UP000218615"/>
    </source>
</evidence>
<proteinExistence type="predicted"/>
<dbReference type="AlphaFoldDB" id="A0A284VI73"/>
<dbReference type="EMBL" id="FZMP01000001">
    <property type="protein sequence ID" value="SNQ58899.1"/>
    <property type="molecule type" value="Genomic_DNA"/>
</dbReference>
<evidence type="ECO:0000313" key="2">
    <source>
        <dbReference type="EMBL" id="SNQ58899.1"/>
    </source>
</evidence>
<accession>A0A284VI73</accession>
<feature type="transmembrane region" description="Helical" evidence="1">
    <location>
        <begin position="76"/>
        <end position="95"/>
    </location>
</feature>
<feature type="transmembrane region" description="Helical" evidence="1">
    <location>
        <begin position="38"/>
        <end position="55"/>
    </location>
</feature>
<organism evidence="2 3">
    <name type="scientific">Candidatus Methanoperedens nitratireducens</name>
    <dbReference type="NCBI Taxonomy" id="1392998"/>
    <lineage>
        <taxon>Archaea</taxon>
        <taxon>Methanobacteriati</taxon>
        <taxon>Methanobacteriota</taxon>
        <taxon>Stenosarchaea group</taxon>
        <taxon>Methanomicrobia</taxon>
        <taxon>Methanosarcinales</taxon>
        <taxon>ANME-2 cluster</taxon>
        <taxon>Candidatus Methanoperedentaceae</taxon>
        <taxon>Candidatus Methanoperedens</taxon>
    </lineage>
</organism>
<reference evidence="3" key="1">
    <citation type="submission" date="2017-06" db="EMBL/GenBank/DDBJ databases">
        <authorList>
            <person name="Cremers G."/>
        </authorList>
    </citation>
    <scope>NUCLEOTIDE SEQUENCE [LARGE SCALE GENOMIC DNA]</scope>
</reference>
<feature type="transmembrane region" description="Helical" evidence="1">
    <location>
        <begin position="12"/>
        <end position="32"/>
    </location>
</feature>
<keyword evidence="1" id="KW-0472">Membrane</keyword>
<protein>
    <submittedName>
        <fullName evidence="2">UbiA prenyltransferase</fullName>
    </submittedName>
</protein>
<feature type="transmembrane region" description="Helical" evidence="1">
    <location>
        <begin position="134"/>
        <end position="163"/>
    </location>
</feature>
<sequence length="166" mass="17953">MAIHTPTVRLLKASVLVALSGIFRLYIAFLFIRAKPNLLAYIAGGLVIYTVYTLDRALECKEDAVNRCELTGSKKEVGILVSVSTFCIGASILFIENLFVVPFLPLIIGCLYSKGVKIMGFNMKLKGGFGVKNLVVALTWGVFIAGITTSTDAGIASLFLFFFSLA</sequence>
<dbReference type="GO" id="GO:0016740">
    <property type="term" value="F:transferase activity"/>
    <property type="evidence" value="ECO:0007669"/>
    <property type="project" value="UniProtKB-KW"/>
</dbReference>